<dbReference type="CDD" id="cd00586">
    <property type="entry name" value="4HBT"/>
    <property type="match status" value="1"/>
</dbReference>
<comment type="caution">
    <text evidence="3">The sequence shown here is derived from an EMBL/GenBank/DDBJ whole genome shotgun (WGS) entry which is preliminary data.</text>
</comment>
<dbReference type="SUPFAM" id="SSF54637">
    <property type="entry name" value="Thioesterase/thiol ester dehydrase-isomerase"/>
    <property type="match status" value="1"/>
</dbReference>
<comment type="similarity">
    <text evidence="1">Belongs to the 4-hydroxybenzoyl-CoA thioesterase family.</text>
</comment>
<dbReference type="Gene3D" id="3.10.129.10">
    <property type="entry name" value="Hotdog Thioesterase"/>
    <property type="match status" value="1"/>
</dbReference>
<evidence type="ECO:0000313" key="4">
    <source>
        <dbReference type="Proteomes" id="UP000305109"/>
    </source>
</evidence>
<keyword evidence="4" id="KW-1185">Reference proteome</keyword>
<evidence type="ECO:0000256" key="2">
    <source>
        <dbReference type="ARBA" id="ARBA00022801"/>
    </source>
</evidence>
<sequence length="150" mass="16482">MTSAQSEPTAADYPVLWPVPTRWADNDHYGHVNNVTYYSYFDTAVNGWLMSTVGVDIRDLPAIGVVAETSCRYHSELSFPDQLQVGLSVARLGARSIVYALAIFRVGERGALDLAATGRFVHVYIDAQTRKPVAIPEEIRDAVSQLTPPS</sequence>
<dbReference type="Proteomes" id="UP000305109">
    <property type="component" value="Unassembled WGS sequence"/>
</dbReference>
<keyword evidence="2" id="KW-0378">Hydrolase</keyword>
<dbReference type="EMBL" id="SUMD01000010">
    <property type="protein sequence ID" value="TJZ75771.1"/>
    <property type="molecule type" value="Genomic_DNA"/>
</dbReference>
<dbReference type="PANTHER" id="PTHR31793">
    <property type="entry name" value="4-HYDROXYBENZOYL-COA THIOESTERASE FAMILY MEMBER"/>
    <property type="match status" value="1"/>
</dbReference>
<proteinExistence type="inferred from homology"/>
<organism evidence="3 4">
    <name type="scientific">Rhodococcus oryzae</name>
    <dbReference type="NCBI Taxonomy" id="2571143"/>
    <lineage>
        <taxon>Bacteria</taxon>
        <taxon>Bacillati</taxon>
        <taxon>Actinomycetota</taxon>
        <taxon>Actinomycetes</taxon>
        <taxon>Mycobacteriales</taxon>
        <taxon>Nocardiaceae</taxon>
        <taxon>Rhodococcus</taxon>
    </lineage>
</organism>
<dbReference type="Pfam" id="PF13279">
    <property type="entry name" value="4HBT_2"/>
    <property type="match status" value="1"/>
</dbReference>
<evidence type="ECO:0000313" key="3">
    <source>
        <dbReference type="EMBL" id="TJZ75771.1"/>
    </source>
</evidence>
<dbReference type="PANTHER" id="PTHR31793:SF27">
    <property type="entry name" value="NOVEL THIOESTERASE SUPERFAMILY DOMAIN AND SAPOSIN A-TYPE DOMAIN CONTAINING PROTEIN (0610012H03RIK)"/>
    <property type="match status" value="1"/>
</dbReference>
<gene>
    <name evidence="3" type="ORF">FCG67_19465</name>
</gene>
<protein>
    <submittedName>
        <fullName evidence="3">Acyl-CoA thioesterase</fullName>
    </submittedName>
</protein>
<dbReference type="RefSeq" id="WP_136911338.1">
    <property type="nucleotide sequence ID" value="NZ_SUMD01000010.1"/>
</dbReference>
<reference evidence="3 4" key="1">
    <citation type="submission" date="2019-04" db="EMBL/GenBank/DDBJ databases">
        <title>Rhodococcus oryzae sp. nov., a novel actinomycete isolated from rhizosphere soil of rice (Oryza sativa L.).</title>
        <authorList>
            <person name="Li C."/>
        </authorList>
    </citation>
    <scope>NUCLEOTIDE SEQUENCE [LARGE SCALE GENOMIC DNA]</scope>
    <source>
        <strain evidence="3 4">NEAU-CX67</strain>
    </source>
</reference>
<dbReference type="InterPro" id="IPR050563">
    <property type="entry name" value="4-hydroxybenzoyl-CoA_TE"/>
</dbReference>
<name>A0ABY2RFT2_9NOCA</name>
<accession>A0ABY2RFT2</accession>
<evidence type="ECO:0000256" key="1">
    <source>
        <dbReference type="ARBA" id="ARBA00005953"/>
    </source>
</evidence>
<dbReference type="InterPro" id="IPR029069">
    <property type="entry name" value="HotDog_dom_sf"/>
</dbReference>